<protein>
    <submittedName>
        <fullName evidence="1">Uncharacterized protein</fullName>
    </submittedName>
</protein>
<reference evidence="1" key="1">
    <citation type="submission" date="2019-12" db="EMBL/GenBank/DDBJ databases">
        <title>Genome sequencing and annotation of Brassica cretica.</title>
        <authorList>
            <person name="Studholme D.J."/>
            <person name="Sarris P."/>
        </authorList>
    </citation>
    <scope>NUCLEOTIDE SEQUENCE</scope>
    <source>
        <strain evidence="1">PFS-109/04</strain>
        <tissue evidence="1">Leaf</tissue>
    </source>
</reference>
<dbReference type="PANTHER" id="PTHR33067">
    <property type="entry name" value="RNA-DIRECTED DNA POLYMERASE-RELATED"/>
    <property type="match status" value="1"/>
</dbReference>
<gene>
    <name evidence="1" type="ORF">F2Q69_00007194</name>
</gene>
<dbReference type="AlphaFoldDB" id="A0A8S9PET3"/>
<name>A0A8S9PET3_BRACR</name>
<evidence type="ECO:0000313" key="1">
    <source>
        <dbReference type="EMBL" id="KAF3512681.1"/>
    </source>
</evidence>
<dbReference type="InterPro" id="IPR021109">
    <property type="entry name" value="Peptidase_aspartic_dom_sf"/>
</dbReference>
<dbReference type="Proteomes" id="UP000712600">
    <property type="component" value="Unassembled WGS sequence"/>
</dbReference>
<organism evidence="1 2">
    <name type="scientific">Brassica cretica</name>
    <name type="common">Mustard</name>
    <dbReference type="NCBI Taxonomy" id="69181"/>
    <lineage>
        <taxon>Eukaryota</taxon>
        <taxon>Viridiplantae</taxon>
        <taxon>Streptophyta</taxon>
        <taxon>Embryophyta</taxon>
        <taxon>Tracheophyta</taxon>
        <taxon>Spermatophyta</taxon>
        <taxon>Magnoliopsida</taxon>
        <taxon>eudicotyledons</taxon>
        <taxon>Gunneridae</taxon>
        <taxon>Pentapetalae</taxon>
        <taxon>rosids</taxon>
        <taxon>malvids</taxon>
        <taxon>Brassicales</taxon>
        <taxon>Brassicaceae</taxon>
        <taxon>Brassiceae</taxon>
        <taxon>Brassica</taxon>
    </lineage>
</organism>
<sequence length="160" mass="18205">MFFRESGETEEDIDHMFHQIRKKMKQRVVLKKKSDARKFAVSCMIGGYSYPNALYDTCSLVRIMPRVMADQQILKIERSGDSFSFADCSKVNSVGIVKNLQVQIGNALVSVDFHVMDNQIDLNSSLLLERAFMVTVGAVCNMKTNHMCLTLIYNNALHEM</sequence>
<proteinExistence type="predicted"/>
<comment type="caution">
    <text evidence="1">The sequence shown here is derived from an EMBL/GenBank/DDBJ whole genome shotgun (WGS) entry which is preliminary data.</text>
</comment>
<evidence type="ECO:0000313" key="2">
    <source>
        <dbReference type="Proteomes" id="UP000712600"/>
    </source>
</evidence>
<dbReference type="Gene3D" id="2.40.70.10">
    <property type="entry name" value="Acid Proteases"/>
    <property type="match status" value="1"/>
</dbReference>
<dbReference type="PANTHER" id="PTHR33067:SF31">
    <property type="entry name" value="RNA-DIRECTED DNA POLYMERASE"/>
    <property type="match status" value="1"/>
</dbReference>
<accession>A0A8S9PET3</accession>
<dbReference type="EMBL" id="QGKX02001521">
    <property type="protein sequence ID" value="KAF3512681.1"/>
    <property type="molecule type" value="Genomic_DNA"/>
</dbReference>